<evidence type="ECO:0000313" key="3">
    <source>
        <dbReference type="Proteomes" id="UP001595765"/>
    </source>
</evidence>
<feature type="transmembrane region" description="Helical" evidence="1">
    <location>
        <begin position="12"/>
        <end position="33"/>
    </location>
</feature>
<dbReference type="EMBL" id="JBHSBB010000014">
    <property type="protein sequence ID" value="MFC4034291.1"/>
    <property type="molecule type" value="Genomic_DNA"/>
</dbReference>
<proteinExistence type="predicted"/>
<protein>
    <submittedName>
        <fullName evidence="2">DUF4235 domain-containing protein</fullName>
    </submittedName>
</protein>
<comment type="caution">
    <text evidence="2">The sequence shown here is derived from an EMBL/GenBank/DDBJ whole genome shotgun (WGS) entry which is preliminary data.</text>
</comment>
<reference evidence="3" key="1">
    <citation type="journal article" date="2019" name="Int. J. Syst. Evol. Microbiol.">
        <title>The Global Catalogue of Microorganisms (GCM) 10K type strain sequencing project: providing services to taxonomists for standard genome sequencing and annotation.</title>
        <authorList>
            <consortium name="The Broad Institute Genomics Platform"/>
            <consortium name="The Broad Institute Genome Sequencing Center for Infectious Disease"/>
            <person name="Wu L."/>
            <person name="Ma J."/>
        </authorList>
    </citation>
    <scope>NUCLEOTIDE SEQUENCE [LARGE SCALE GENOMIC DNA]</scope>
    <source>
        <strain evidence="3">CGMCC 4.7237</strain>
    </source>
</reference>
<dbReference type="Proteomes" id="UP001595765">
    <property type="component" value="Unassembled WGS sequence"/>
</dbReference>
<keyword evidence="3" id="KW-1185">Reference proteome</keyword>
<gene>
    <name evidence="2" type="ORF">ACFO3J_22840</name>
</gene>
<organism evidence="2 3">
    <name type="scientific">Streptomyces polygonati</name>
    <dbReference type="NCBI Taxonomy" id="1617087"/>
    <lineage>
        <taxon>Bacteria</taxon>
        <taxon>Bacillati</taxon>
        <taxon>Actinomycetota</taxon>
        <taxon>Actinomycetes</taxon>
        <taxon>Kitasatosporales</taxon>
        <taxon>Streptomycetaceae</taxon>
        <taxon>Streptomyces</taxon>
    </lineage>
</organism>
<keyword evidence="1" id="KW-1133">Transmembrane helix</keyword>
<evidence type="ECO:0000313" key="2">
    <source>
        <dbReference type="EMBL" id="MFC4034291.1"/>
    </source>
</evidence>
<accession>A0ABV8HWR0</accession>
<feature type="transmembrane region" description="Helical" evidence="1">
    <location>
        <begin position="53"/>
        <end position="71"/>
    </location>
</feature>
<name>A0ABV8HWR0_9ACTN</name>
<keyword evidence="1" id="KW-0812">Transmembrane</keyword>
<dbReference type="RefSeq" id="WP_386433047.1">
    <property type="nucleotide sequence ID" value="NZ_JBHSBB010000014.1"/>
</dbReference>
<dbReference type="Pfam" id="PF14019">
    <property type="entry name" value="DUF4235"/>
    <property type="match status" value="1"/>
</dbReference>
<keyword evidence="1" id="KW-0472">Membrane</keyword>
<dbReference type="InterPro" id="IPR025329">
    <property type="entry name" value="DUF4235"/>
</dbReference>
<evidence type="ECO:0000256" key="1">
    <source>
        <dbReference type="SAM" id="Phobius"/>
    </source>
</evidence>
<sequence>MKAVTVVYKPVGLLVGIAGGMLAGAVFSQVWKLVTHDDDAPDMLDEDRGWGEALAAAALHGAIFAVVKGVVNRAGASGVRRLTGSWPKG</sequence>